<evidence type="ECO:0000256" key="2">
    <source>
        <dbReference type="SAM" id="SignalP"/>
    </source>
</evidence>
<dbReference type="EMBL" id="VYSB01000011">
    <property type="protein sequence ID" value="MYZ52734.1"/>
    <property type="molecule type" value="Genomic_DNA"/>
</dbReference>
<accession>A0A2S9KD38</accession>
<protein>
    <recommendedName>
        <fullName evidence="7">BcpO-related WXXGXW repeat protein</fullName>
    </recommendedName>
</protein>
<reference evidence="4 5" key="1">
    <citation type="submission" date="2018-03" db="EMBL/GenBank/DDBJ databases">
        <title>Comparative genomics illustrates the genes involved in a hyperalkaliphilic mechanisms of Serpentinomonas isolated from highly-alkaline calcium-rich serpentinized springs.</title>
        <authorList>
            <person name="Suzuki S."/>
            <person name="Ishii S."/>
            <person name="Walworth N."/>
            <person name="Bird L."/>
            <person name="Kuenen J.G."/>
            <person name="Nealson K.H."/>
        </authorList>
    </citation>
    <scope>NUCLEOTIDE SEQUENCE [LARGE SCALE GENOMIC DNA]</scope>
    <source>
        <strain evidence="4 5">83</strain>
    </source>
</reference>
<feature type="signal peptide" evidence="2">
    <location>
        <begin position="1"/>
        <end position="21"/>
    </location>
</feature>
<evidence type="ECO:0000313" key="6">
    <source>
        <dbReference type="Proteomes" id="UP000481947"/>
    </source>
</evidence>
<evidence type="ECO:0000256" key="1">
    <source>
        <dbReference type="SAM" id="MobiDB-lite"/>
    </source>
</evidence>
<dbReference type="PROSITE" id="PS51257">
    <property type="entry name" value="PROKAR_LIPOPROTEIN"/>
    <property type="match status" value="1"/>
</dbReference>
<name>A0A2S9KD38_9BURK</name>
<dbReference type="AlphaFoldDB" id="A0A2S9KD38"/>
<feature type="chain" id="PRO_5044580375" description="BcpO-related WXXGXW repeat protein" evidence="2">
    <location>
        <begin position="22"/>
        <end position="91"/>
    </location>
</feature>
<evidence type="ECO:0000313" key="3">
    <source>
        <dbReference type="EMBL" id="MYZ52734.1"/>
    </source>
</evidence>
<dbReference type="EMBL" id="PVLR01000032">
    <property type="protein sequence ID" value="PRD68367.1"/>
    <property type="molecule type" value="Genomic_DNA"/>
</dbReference>
<dbReference type="Proteomes" id="UP000481947">
    <property type="component" value="Unassembled WGS sequence"/>
</dbReference>
<organism evidence="4 5">
    <name type="scientific">Malikia spinosa</name>
    <dbReference type="NCBI Taxonomy" id="86180"/>
    <lineage>
        <taxon>Bacteria</taxon>
        <taxon>Pseudomonadati</taxon>
        <taxon>Pseudomonadota</taxon>
        <taxon>Betaproteobacteria</taxon>
        <taxon>Burkholderiales</taxon>
        <taxon>Comamonadaceae</taxon>
        <taxon>Malikia</taxon>
    </lineage>
</organism>
<evidence type="ECO:0000313" key="4">
    <source>
        <dbReference type="EMBL" id="PRD68367.1"/>
    </source>
</evidence>
<dbReference type="RefSeq" id="WP_105730108.1">
    <property type="nucleotide sequence ID" value="NZ_PVLR01000032.1"/>
</dbReference>
<reference evidence="3 6" key="2">
    <citation type="submission" date="2019-09" db="EMBL/GenBank/DDBJ databases">
        <title>Identification of Malikia spinosa a prominent benzene-, toluene-, and ethylbenzene-degrading bacterium: enrichment, isolation and whole genome sequencing.</title>
        <authorList>
            <person name="Tancsics A."/>
            <person name="Revesz F."/>
            <person name="Kriszt B."/>
        </authorList>
    </citation>
    <scope>NUCLEOTIDE SEQUENCE [LARGE SCALE GENOMIC DNA]</scope>
    <source>
        <strain evidence="3 6">AB6</strain>
    </source>
</reference>
<evidence type="ECO:0000313" key="5">
    <source>
        <dbReference type="Proteomes" id="UP000238326"/>
    </source>
</evidence>
<feature type="region of interest" description="Disordered" evidence="1">
    <location>
        <begin position="26"/>
        <end position="55"/>
    </location>
</feature>
<dbReference type="Proteomes" id="UP000238326">
    <property type="component" value="Unassembled WGS sequence"/>
</dbReference>
<proteinExistence type="predicted"/>
<evidence type="ECO:0008006" key="7">
    <source>
        <dbReference type="Google" id="ProtNLM"/>
    </source>
</evidence>
<keyword evidence="2" id="KW-0732">Signal</keyword>
<dbReference type="OrthoDB" id="121499at2"/>
<sequence>MQTLKWLLPLTLALLAGCVVAPATVEPGSAPELDARGQPAPPAPRLEHPGRPTQNGQFWIAGHWKWIDGRYQWQAGRWESERRELAQPRRR</sequence>
<gene>
    <name evidence="4" type="ORF">C6P61_11680</name>
    <name evidence="3" type="ORF">F5985_11435</name>
</gene>
<comment type="caution">
    <text evidence="4">The sequence shown here is derived from an EMBL/GenBank/DDBJ whole genome shotgun (WGS) entry which is preliminary data.</text>
</comment>
<keyword evidence="5" id="KW-1185">Reference proteome</keyword>